<dbReference type="Proteomes" id="UP001175271">
    <property type="component" value="Unassembled WGS sequence"/>
</dbReference>
<keyword evidence="11" id="KW-0906">Nuclear pore complex</keyword>
<evidence type="ECO:0000256" key="11">
    <source>
        <dbReference type="ARBA" id="ARBA00023132"/>
    </source>
</evidence>
<dbReference type="InterPro" id="IPR036322">
    <property type="entry name" value="WD40_repeat_dom_sf"/>
</dbReference>
<dbReference type="GO" id="GO:0031080">
    <property type="term" value="C:nuclear pore outer ring"/>
    <property type="evidence" value="ECO:0007669"/>
    <property type="project" value="TreeGrafter"/>
</dbReference>
<name>A0AA39HL20_9BILA</name>
<evidence type="ECO:0000313" key="17">
    <source>
        <dbReference type="Proteomes" id="UP001175271"/>
    </source>
</evidence>
<proteinExistence type="inferred from homology"/>
<keyword evidence="8" id="KW-0509">mRNA transport</keyword>
<evidence type="ECO:0000256" key="2">
    <source>
        <dbReference type="ARBA" id="ARBA00004567"/>
    </source>
</evidence>
<evidence type="ECO:0000256" key="3">
    <source>
        <dbReference type="ARBA" id="ARBA00010102"/>
    </source>
</evidence>
<evidence type="ECO:0000256" key="14">
    <source>
        <dbReference type="SAM" id="MobiDB-lite"/>
    </source>
</evidence>
<dbReference type="Gene3D" id="2.130.10.10">
    <property type="entry name" value="YVTN repeat-like/Quinoprotein amine dehydrogenase"/>
    <property type="match status" value="1"/>
</dbReference>
<dbReference type="Pfam" id="PF00400">
    <property type="entry name" value="WD40"/>
    <property type="match status" value="3"/>
</dbReference>
<protein>
    <recommendedName>
        <fullName evidence="4">Protein SEC13 homolog</fullName>
    </recommendedName>
</protein>
<dbReference type="GO" id="GO:0006606">
    <property type="term" value="P:protein import into nucleus"/>
    <property type="evidence" value="ECO:0007669"/>
    <property type="project" value="TreeGrafter"/>
</dbReference>
<keyword evidence="5" id="KW-0813">Transport</keyword>
<dbReference type="PANTHER" id="PTHR11024:SF2">
    <property type="entry name" value="PROTEIN SEC13 HOMOLOG"/>
    <property type="match status" value="1"/>
</dbReference>
<keyword evidence="9" id="KW-0653">Protein transport</keyword>
<keyword evidence="7" id="KW-0677">Repeat</keyword>
<organism evidence="16 17">
    <name type="scientific">Steinernema hermaphroditum</name>
    <dbReference type="NCBI Taxonomy" id="289476"/>
    <lineage>
        <taxon>Eukaryota</taxon>
        <taxon>Metazoa</taxon>
        <taxon>Ecdysozoa</taxon>
        <taxon>Nematoda</taxon>
        <taxon>Chromadorea</taxon>
        <taxon>Rhabditida</taxon>
        <taxon>Tylenchina</taxon>
        <taxon>Panagrolaimomorpha</taxon>
        <taxon>Strongyloidoidea</taxon>
        <taxon>Steinernematidae</taxon>
        <taxon>Steinernema</taxon>
    </lineage>
</organism>
<evidence type="ECO:0000256" key="10">
    <source>
        <dbReference type="ARBA" id="ARBA00023010"/>
    </source>
</evidence>
<dbReference type="EMBL" id="JAUCMV010000004">
    <property type="protein sequence ID" value="KAK0406608.1"/>
    <property type="molecule type" value="Genomic_DNA"/>
</dbReference>
<dbReference type="InterPro" id="IPR037363">
    <property type="entry name" value="Sec13/Seh1_fam"/>
</dbReference>
<keyword evidence="6" id="KW-0853">WD repeat</keyword>
<evidence type="ECO:0000256" key="9">
    <source>
        <dbReference type="ARBA" id="ARBA00022927"/>
    </source>
</evidence>
<dbReference type="InterPro" id="IPR015943">
    <property type="entry name" value="WD40/YVTN_repeat-like_dom_sf"/>
</dbReference>
<dbReference type="PANTHER" id="PTHR11024">
    <property type="entry name" value="NUCLEAR PORE COMPLEX PROTEIN SEC13 / SEH1 FAMILY MEMBER"/>
    <property type="match status" value="1"/>
</dbReference>
<evidence type="ECO:0000256" key="6">
    <source>
        <dbReference type="ARBA" id="ARBA00022574"/>
    </source>
</evidence>
<dbReference type="SMART" id="SM00320">
    <property type="entry name" value="WD40"/>
    <property type="match status" value="6"/>
</dbReference>
<dbReference type="GO" id="GO:0005764">
    <property type="term" value="C:lysosome"/>
    <property type="evidence" value="ECO:0007669"/>
    <property type="project" value="UniProtKB-SubCell"/>
</dbReference>
<dbReference type="InterPro" id="IPR001680">
    <property type="entry name" value="WD40_rpt"/>
</dbReference>
<evidence type="ECO:0000256" key="13">
    <source>
        <dbReference type="ARBA" id="ARBA00023242"/>
    </source>
</evidence>
<dbReference type="GO" id="GO:0005198">
    <property type="term" value="F:structural molecule activity"/>
    <property type="evidence" value="ECO:0007669"/>
    <property type="project" value="InterPro"/>
</dbReference>
<dbReference type="EMBL" id="JAUCMV010000004">
    <property type="protein sequence ID" value="KAK0406617.1"/>
    <property type="molecule type" value="Genomic_DNA"/>
</dbReference>
<dbReference type="GO" id="GO:0030127">
    <property type="term" value="C:COPII vesicle coat"/>
    <property type="evidence" value="ECO:0007669"/>
    <property type="project" value="TreeGrafter"/>
</dbReference>
<comment type="caution">
    <text evidence="16">The sequence shown here is derived from an EMBL/GenBank/DDBJ whole genome shotgun (WGS) entry which is preliminary data.</text>
</comment>
<keyword evidence="13" id="KW-0539">Nucleus</keyword>
<feature type="region of interest" description="Disordered" evidence="14">
    <location>
        <begin position="308"/>
        <end position="329"/>
    </location>
</feature>
<evidence type="ECO:0000256" key="4">
    <source>
        <dbReference type="ARBA" id="ARBA00019195"/>
    </source>
</evidence>
<evidence type="ECO:0000256" key="5">
    <source>
        <dbReference type="ARBA" id="ARBA00022448"/>
    </source>
</evidence>
<evidence type="ECO:0000256" key="8">
    <source>
        <dbReference type="ARBA" id="ARBA00022816"/>
    </source>
</evidence>
<evidence type="ECO:0000313" key="15">
    <source>
        <dbReference type="EMBL" id="KAK0406608.1"/>
    </source>
</evidence>
<evidence type="ECO:0000256" key="1">
    <source>
        <dbReference type="ARBA" id="ARBA00004371"/>
    </source>
</evidence>
<evidence type="ECO:0000256" key="7">
    <source>
        <dbReference type="ARBA" id="ARBA00022737"/>
    </source>
</evidence>
<keyword evidence="17" id="KW-1185">Reference proteome</keyword>
<keyword evidence="12" id="KW-0458">Lysosome</keyword>
<comment type="similarity">
    <text evidence="3">Belongs to the WD repeat SEC13 family.</text>
</comment>
<comment type="subcellular location">
    <subcellularLocation>
        <location evidence="1">Lysosome</location>
    </subcellularLocation>
    <subcellularLocation>
        <location evidence="2">Nucleus</location>
        <location evidence="2">Nuclear pore complex</location>
    </subcellularLocation>
</comment>
<dbReference type="GO" id="GO:0032527">
    <property type="term" value="P:protein exit from endoplasmic reticulum"/>
    <property type="evidence" value="ECO:0007669"/>
    <property type="project" value="TreeGrafter"/>
</dbReference>
<accession>A0AA39HL20</accession>
<keyword evidence="10" id="KW-0811">Translocation</keyword>
<reference evidence="16" key="1">
    <citation type="submission" date="2023-06" db="EMBL/GenBank/DDBJ databases">
        <title>Genomic analysis of the entomopathogenic nematode Steinernema hermaphroditum.</title>
        <authorList>
            <person name="Schwarz E.M."/>
            <person name="Heppert J.K."/>
            <person name="Baniya A."/>
            <person name="Schwartz H.T."/>
            <person name="Tan C.-H."/>
            <person name="Antoshechkin I."/>
            <person name="Sternberg P.W."/>
            <person name="Goodrich-Blair H."/>
            <person name="Dillman A.R."/>
        </authorList>
    </citation>
    <scope>NUCLEOTIDE SEQUENCE</scope>
    <source>
        <strain evidence="16">PS9179</strain>
        <tissue evidence="16">Whole animal</tissue>
    </source>
</reference>
<evidence type="ECO:0000313" key="16">
    <source>
        <dbReference type="EMBL" id="KAK0406617.1"/>
    </source>
</evidence>
<gene>
    <name evidence="15" type="ORF">QR680_018685</name>
    <name evidence="16" type="ORF">QR680_018693</name>
</gene>
<sequence length="329" mass="36121">MLRNLSNVERLAIETRHNGIVNDAKVNLYGNRLATCSSDASVRVFDLDVNGRCTKTTHLHGHTAPVWQVSWACFPSSENHLASCGDDGRLIVWREKDGKMQKFHETSVKDAKCTSVCWAPRECGLTLASGLSDGNILILVFDGTRWVESYIRGAHQRGTHLPVSWAPVRLSVQPPGHPQPPFVHLASGGRDGVVRIWTMLRPSEWNDGVRLSGHDEEVLDVAWAQTLVGGPMTVASIGMDGKLIIWRCADANQGPWSSRILHSFQDIPNHVTWSPAGNVLIASIGCNKFAGWTVGTDPDDWTQVLREDDERTEEGATGNEENAAVESCA</sequence>
<feature type="compositionally biased region" description="Low complexity" evidence="14">
    <location>
        <begin position="315"/>
        <end position="329"/>
    </location>
</feature>
<dbReference type="GO" id="GO:0051028">
    <property type="term" value="P:mRNA transport"/>
    <property type="evidence" value="ECO:0007669"/>
    <property type="project" value="UniProtKB-KW"/>
</dbReference>
<dbReference type="GO" id="GO:0032008">
    <property type="term" value="P:positive regulation of TOR signaling"/>
    <property type="evidence" value="ECO:0007669"/>
    <property type="project" value="TreeGrafter"/>
</dbReference>
<evidence type="ECO:0000256" key="12">
    <source>
        <dbReference type="ARBA" id="ARBA00023228"/>
    </source>
</evidence>
<dbReference type="SUPFAM" id="SSF50978">
    <property type="entry name" value="WD40 repeat-like"/>
    <property type="match status" value="1"/>
</dbReference>
<dbReference type="AlphaFoldDB" id="A0AA39HL20"/>
<dbReference type="GO" id="GO:0090114">
    <property type="term" value="P:COPII-coated vesicle budding"/>
    <property type="evidence" value="ECO:0007669"/>
    <property type="project" value="TreeGrafter"/>
</dbReference>